<dbReference type="SUPFAM" id="SSF49503">
    <property type="entry name" value="Cupredoxins"/>
    <property type="match status" value="1"/>
</dbReference>
<accession>A0A9X3N8Z3</accession>
<keyword evidence="6" id="KW-1185">Reference proteome</keyword>
<dbReference type="AlphaFoldDB" id="A0A9X3N8Z3"/>
<reference evidence="5" key="1">
    <citation type="submission" date="2022-10" db="EMBL/GenBank/DDBJ databases">
        <title>The WGS of Solirubrobacter phytolaccae KCTC 29190.</title>
        <authorList>
            <person name="Jiang Z."/>
        </authorList>
    </citation>
    <scope>NUCLEOTIDE SEQUENCE</scope>
    <source>
        <strain evidence="5">KCTC 29190</strain>
    </source>
</reference>
<feature type="region of interest" description="Disordered" evidence="3">
    <location>
        <begin position="143"/>
        <end position="199"/>
    </location>
</feature>
<gene>
    <name evidence="5" type="ORF">OJ997_09875</name>
</gene>
<evidence type="ECO:0000256" key="2">
    <source>
        <dbReference type="ARBA" id="ARBA00023008"/>
    </source>
</evidence>
<proteinExistence type="predicted"/>
<keyword evidence="1" id="KW-0479">Metal-binding</keyword>
<dbReference type="Proteomes" id="UP001147653">
    <property type="component" value="Unassembled WGS sequence"/>
</dbReference>
<dbReference type="Gene3D" id="2.60.40.420">
    <property type="entry name" value="Cupredoxins - blue copper proteins"/>
    <property type="match status" value="1"/>
</dbReference>
<evidence type="ECO:0000313" key="6">
    <source>
        <dbReference type="Proteomes" id="UP001147653"/>
    </source>
</evidence>
<evidence type="ECO:0000256" key="1">
    <source>
        <dbReference type="ARBA" id="ARBA00022723"/>
    </source>
</evidence>
<organism evidence="5 6">
    <name type="scientific">Solirubrobacter phytolaccae</name>
    <dbReference type="NCBI Taxonomy" id="1404360"/>
    <lineage>
        <taxon>Bacteria</taxon>
        <taxon>Bacillati</taxon>
        <taxon>Actinomycetota</taxon>
        <taxon>Thermoleophilia</taxon>
        <taxon>Solirubrobacterales</taxon>
        <taxon>Solirubrobacteraceae</taxon>
        <taxon>Solirubrobacter</taxon>
    </lineage>
</organism>
<dbReference type="GO" id="GO:0005507">
    <property type="term" value="F:copper ion binding"/>
    <property type="evidence" value="ECO:0007669"/>
    <property type="project" value="InterPro"/>
</dbReference>
<dbReference type="InterPro" id="IPR008972">
    <property type="entry name" value="Cupredoxin"/>
</dbReference>
<dbReference type="Pfam" id="PF00127">
    <property type="entry name" value="Copper-bind"/>
    <property type="match status" value="1"/>
</dbReference>
<protein>
    <submittedName>
        <fullName evidence="5">Plastocyanin/azurin family copper-binding protein</fullName>
    </submittedName>
</protein>
<evidence type="ECO:0000259" key="4">
    <source>
        <dbReference type="Pfam" id="PF00127"/>
    </source>
</evidence>
<evidence type="ECO:0000256" key="3">
    <source>
        <dbReference type="SAM" id="MobiDB-lite"/>
    </source>
</evidence>
<keyword evidence="2" id="KW-0186">Copper</keyword>
<name>A0A9X3N8Z3_9ACTN</name>
<feature type="compositionally biased region" description="Low complexity" evidence="3">
    <location>
        <begin position="145"/>
        <end position="170"/>
    </location>
</feature>
<dbReference type="EMBL" id="JAPDDP010000014">
    <property type="protein sequence ID" value="MDA0180600.1"/>
    <property type="molecule type" value="Genomic_DNA"/>
</dbReference>
<dbReference type="RefSeq" id="WP_270024915.1">
    <property type="nucleotide sequence ID" value="NZ_JAPDDP010000014.1"/>
</dbReference>
<sequence>MRTENSRLRRSGVLAATAALAAVGIAAGVGVAGARESVTIYSVENGATPCFSLQTTGPCPESPTVTIQTGEKVTWNFAAANGSYHNAEGKTATPANDAWTKHKPTLQVGGVQEFTFGVAGEYTFVCGAHPSMTGKVIVEGKQVETPTSTPSATPTETATATPTFAATIPPGATPTPDDHLTTPAPGKGAPKDSEAPRLQSVSAKRVTAGLQLRFWLSEQSTLSAVVTRKGAAQPVTAATLQVPTGTRALVLRTNALRKKGTYTVTLRPVDAMGNKGLATIKTLKVR</sequence>
<feature type="domain" description="Blue (type 1) copper" evidence="4">
    <location>
        <begin position="63"/>
        <end position="139"/>
    </location>
</feature>
<dbReference type="GO" id="GO:0009055">
    <property type="term" value="F:electron transfer activity"/>
    <property type="evidence" value="ECO:0007669"/>
    <property type="project" value="InterPro"/>
</dbReference>
<comment type="caution">
    <text evidence="5">The sequence shown here is derived from an EMBL/GenBank/DDBJ whole genome shotgun (WGS) entry which is preliminary data.</text>
</comment>
<dbReference type="InterPro" id="IPR000923">
    <property type="entry name" value="BlueCu_1"/>
</dbReference>
<evidence type="ECO:0000313" key="5">
    <source>
        <dbReference type="EMBL" id="MDA0180600.1"/>
    </source>
</evidence>